<dbReference type="Proteomes" id="UP000283981">
    <property type="component" value="Unassembled WGS sequence"/>
</dbReference>
<feature type="domain" description="Integron-associated effector binding protein" evidence="1">
    <location>
        <begin position="6"/>
        <end position="59"/>
    </location>
</feature>
<evidence type="ECO:0000313" key="2">
    <source>
        <dbReference type="EMBL" id="RHG76432.1"/>
    </source>
</evidence>
<comment type="caution">
    <text evidence="2">The sequence shown here is derived from an EMBL/GenBank/DDBJ whole genome shotgun (WGS) entry which is preliminary data.</text>
</comment>
<name>A0A414UQ46_MEDGN</name>
<evidence type="ECO:0000259" key="1">
    <source>
        <dbReference type="Pfam" id="PF14526"/>
    </source>
</evidence>
<organism evidence="2 3">
    <name type="scientific">Mediterraneibacter gnavus</name>
    <name type="common">Ruminococcus gnavus</name>
    <dbReference type="NCBI Taxonomy" id="33038"/>
    <lineage>
        <taxon>Bacteria</taxon>
        <taxon>Bacillati</taxon>
        <taxon>Bacillota</taxon>
        <taxon>Clostridia</taxon>
        <taxon>Lachnospirales</taxon>
        <taxon>Lachnospiraceae</taxon>
        <taxon>Mediterraneibacter</taxon>
    </lineage>
</organism>
<dbReference type="InterPro" id="IPR029441">
    <property type="entry name" value="Cass2"/>
</dbReference>
<dbReference type="InterPro" id="IPR011256">
    <property type="entry name" value="Reg_factor_effector_dom_sf"/>
</dbReference>
<protein>
    <recommendedName>
        <fullName evidence="1">Integron-associated effector binding protein domain-containing protein</fullName>
    </recommendedName>
</protein>
<dbReference type="RefSeq" id="WP_243040883.1">
    <property type="nucleotide sequence ID" value="NZ_QRIS01000104.1"/>
</dbReference>
<gene>
    <name evidence="2" type="ORF">DW243_18940</name>
</gene>
<proteinExistence type="predicted"/>
<feature type="non-terminal residue" evidence="2">
    <location>
        <position position="76"/>
    </location>
</feature>
<accession>A0A414UQ46</accession>
<dbReference type="Pfam" id="PF14526">
    <property type="entry name" value="Cass2"/>
    <property type="match status" value="1"/>
</dbReference>
<dbReference type="Gene3D" id="3.20.80.10">
    <property type="entry name" value="Regulatory factor, effector binding domain"/>
    <property type="match status" value="1"/>
</dbReference>
<dbReference type="EMBL" id="QRIS01000104">
    <property type="protein sequence ID" value="RHG76432.1"/>
    <property type="molecule type" value="Genomic_DNA"/>
</dbReference>
<sequence>MMNYSIRELDAFSVIGQEVELTNYQKRNIQISTQFWRKFNSNLKKSYLSQSGNWVKYAFIGSRNCELADQIHRSDE</sequence>
<reference evidence="2 3" key="1">
    <citation type="submission" date="2018-08" db="EMBL/GenBank/DDBJ databases">
        <title>A genome reference for cultivated species of the human gut microbiota.</title>
        <authorList>
            <person name="Zou Y."/>
            <person name="Xue W."/>
            <person name="Luo G."/>
        </authorList>
    </citation>
    <scope>NUCLEOTIDE SEQUENCE [LARGE SCALE GENOMIC DNA]</scope>
    <source>
        <strain evidence="2 3">AM21-18</strain>
    </source>
</reference>
<dbReference type="AlphaFoldDB" id="A0A414UQ46"/>
<evidence type="ECO:0000313" key="3">
    <source>
        <dbReference type="Proteomes" id="UP000283981"/>
    </source>
</evidence>